<feature type="chain" id="PRO_5043109413" description="5'-nucleotidase" evidence="5">
    <location>
        <begin position="18"/>
        <end position="566"/>
    </location>
</feature>
<dbReference type="Gene3D" id="3.60.21.10">
    <property type="match status" value="2"/>
</dbReference>
<keyword evidence="4 5" id="KW-0732">Signal</keyword>
<evidence type="ECO:0000256" key="3">
    <source>
        <dbReference type="ARBA" id="ARBA00012643"/>
    </source>
</evidence>
<dbReference type="InterPro" id="IPR004843">
    <property type="entry name" value="Calcineurin-like_PHP"/>
</dbReference>
<evidence type="ECO:0000256" key="2">
    <source>
        <dbReference type="ARBA" id="ARBA00006654"/>
    </source>
</evidence>
<evidence type="ECO:0000313" key="8">
    <source>
        <dbReference type="EMBL" id="KAK9695043.1"/>
    </source>
</evidence>
<proteinExistence type="inferred from homology"/>
<dbReference type="PRINTS" id="PR01607">
    <property type="entry name" value="APYRASEFAMLY"/>
</dbReference>
<evidence type="ECO:0000259" key="6">
    <source>
        <dbReference type="Pfam" id="PF00149"/>
    </source>
</evidence>
<comment type="caution">
    <text evidence="8">The sequence shown here is derived from an EMBL/GenBank/DDBJ whole genome shotgun (WGS) entry which is preliminary data.</text>
</comment>
<keyword evidence="5" id="KW-0547">Nucleotide-binding</keyword>
<evidence type="ECO:0000256" key="1">
    <source>
        <dbReference type="ARBA" id="ARBA00000815"/>
    </source>
</evidence>
<comment type="catalytic activity">
    <reaction evidence="1">
        <text>a ribonucleoside 5'-phosphate + H2O = a ribonucleoside + phosphate</text>
        <dbReference type="Rhea" id="RHEA:12484"/>
        <dbReference type="ChEBI" id="CHEBI:15377"/>
        <dbReference type="ChEBI" id="CHEBI:18254"/>
        <dbReference type="ChEBI" id="CHEBI:43474"/>
        <dbReference type="ChEBI" id="CHEBI:58043"/>
        <dbReference type="EC" id="3.1.3.5"/>
    </reaction>
</comment>
<reference evidence="8 9" key="1">
    <citation type="journal article" date="2024" name="BMC Genomics">
        <title>De novo assembly and annotation of Popillia japonica's genome with initial clues to its potential as an invasive pest.</title>
        <authorList>
            <person name="Cucini C."/>
            <person name="Boschi S."/>
            <person name="Funari R."/>
            <person name="Cardaioli E."/>
            <person name="Iannotti N."/>
            <person name="Marturano G."/>
            <person name="Paoli F."/>
            <person name="Bruttini M."/>
            <person name="Carapelli A."/>
            <person name="Frati F."/>
            <person name="Nardi F."/>
        </authorList>
    </citation>
    <scope>NUCLEOTIDE SEQUENCE [LARGE SCALE GENOMIC DNA]</scope>
    <source>
        <strain evidence="8">DMR45628</strain>
    </source>
</reference>
<dbReference type="SUPFAM" id="SSF56300">
    <property type="entry name" value="Metallo-dependent phosphatases"/>
    <property type="match status" value="1"/>
</dbReference>
<dbReference type="InterPro" id="IPR006179">
    <property type="entry name" value="5_nucleotidase/apyrase"/>
</dbReference>
<dbReference type="Gene3D" id="3.90.780.10">
    <property type="entry name" value="5'-Nucleotidase, C-terminal domain"/>
    <property type="match status" value="1"/>
</dbReference>
<comment type="similarity">
    <text evidence="2 5">Belongs to the 5'-nucleotidase family.</text>
</comment>
<gene>
    <name evidence="8" type="ORF">QE152_g33133</name>
</gene>
<dbReference type="EC" id="3.1.3.5" evidence="3"/>
<dbReference type="SUPFAM" id="SSF55816">
    <property type="entry name" value="5'-nucleotidase (syn. UDP-sugar hydrolase), C-terminal domain"/>
    <property type="match status" value="1"/>
</dbReference>
<dbReference type="GO" id="GO:0009166">
    <property type="term" value="P:nucleotide catabolic process"/>
    <property type="evidence" value="ECO:0007669"/>
    <property type="project" value="InterPro"/>
</dbReference>
<feature type="domain" description="5'-Nucleotidase C-terminal" evidence="7">
    <location>
        <begin position="333"/>
        <end position="495"/>
    </location>
</feature>
<accession>A0AAW1IY98</accession>
<sequence>MKTSITYLFHWLFLINCEPLDLLLYHSNNIYSHFEEDKSGVGGAARASHILRVARQKAAEKTGPPVLYLNAGDNFGGSYLYHRLKWRIVADVLYILKPDVMCLGNHDFDEGPKNLTRFLEKVKIPTVGANIDVSKEEGLRELIKPYHLINVANWTVGIIGYTTKKMNRSLHPDGIEFTDELEAVRRESRKLRAMGIKIIIALGHAGEVVDERIAKEIIIALGHAGEVVDERIAKEVKDVDIVVGGHRKSWMTKKKSSGKTSVRKNGREVLILYEPGYLRYLGMARIYFNQYGDVVKYTRQPIFLHSKLLKDRSIRNLLLKEQANGEREILGKTRVTLSADCLASECNLGNLMADALCDHLANLYKGMFWTDFPIAVINSGLFRETINITHTKELTIAQIEKILHFNSMSCTLEIEGRYLKQALEQSVIWDDTSTGQLLQVAGVHVEYDFNKQKGSRIRRVYLRCHNCKIPQYFPLEDDRTYRIITTRHVTIGVDGHYGISDNMQKLEFGQDLGVILQHYIRNFTVVSPDVEDRIVIENNKCPNLRATRLLVVWFAIEQILGILLKG</sequence>
<feature type="signal peptide" evidence="5">
    <location>
        <begin position="1"/>
        <end position="17"/>
    </location>
</feature>
<evidence type="ECO:0000256" key="5">
    <source>
        <dbReference type="RuleBase" id="RU362119"/>
    </source>
</evidence>
<keyword evidence="9" id="KW-1185">Reference proteome</keyword>
<dbReference type="InterPro" id="IPR008334">
    <property type="entry name" value="5'-Nucleotdase_C"/>
</dbReference>
<keyword evidence="5" id="KW-0378">Hydrolase</keyword>
<evidence type="ECO:0000313" key="9">
    <source>
        <dbReference type="Proteomes" id="UP001458880"/>
    </source>
</evidence>
<protein>
    <recommendedName>
        <fullName evidence="3">5'-nucleotidase</fullName>
        <ecNumber evidence="3">3.1.3.5</ecNumber>
    </recommendedName>
</protein>
<name>A0AAW1IY98_POPJA</name>
<dbReference type="EMBL" id="JASPKY010000493">
    <property type="protein sequence ID" value="KAK9695043.1"/>
    <property type="molecule type" value="Genomic_DNA"/>
</dbReference>
<evidence type="ECO:0000256" key="4">
    <source>
        <dbReference type="ARBA" id="ARBA00022729"/>
    </source>
</evidence>
<dbReference type="GO" id="GO:0000166">
    <property type="term" value="F:nucleotide binding"/>
    <property type="evidence" value="ECO:0007669"/>
    <property type="project" value="UniProtKB-KW"/>
</dbReference>
<dbReference type="InterPro" id="IPR029052">
    <property type="entry name" value="Metallo-depent_PP-like"/>
</dbReference>
<dbReference type="PANTHER" id="PTHR11575">
    <property type="entry name" value="5'-NUCLEOTIDASE-RELATED"/>
    <property type="match status" value="1"/>
</dbReference>
<feature type="domain" description="Calcineurin-like phosphoesterase" evidence="6">
    <location>
        <begin position="42"/>
        <end position="246"/>
    </location>
</feature>
<dbReference type="Pfam" id="PF02872">
    <property type="entry name" value="5_nucleotid_C"/>
    <property type="match status" value="1"/>
</dbReference>
<organism evidence="8 9">
    <name type="scientific">Popillia japonica</name>
    <name type="common">Japanese beetle</name>
    <dbReference type="NCBI Taxonomy" id="7064"/>
    <lineage>
        <taxon>Eukaryota</taxon>
        <taxon>Metazoa</taxon>
        <taxon>Ecdysozoa</taxon>
        <taxon>Arthropoda</taxon>
        <taxon>Hexapoda</taxon>
        <taxon>Insecta</taxon>
        <taxon>Pterygota</taxon>
        <taxon>Neoptera</taxon>
        <taxon>Endopterygota</taxon>
        <taxon>Coleoptera</taxon>
        <taxon>Polyphaga</taxon>
        <taxon>Scarabaeiformia</taxon>
        <taxon>Scarabaeidae</taxon>
        <taxon>Rutelinae</taxon>
        <taxon>Popillia</taxon>
    </lineage>
</organism>
<dbReference type="AlphaFoldDB" id="A0AAW1IY98"/>
<evidence type="ECO:0000259" key="7">
    <source>
        <dbReference type="Pfam" id="PF02872"/>
    </source>
</evidence>
<dbReference type="GO" id="GO:0008253">
    <property type="term" value="F:5'-nucleotidase activity"/>
    <property type="evidence" value="ECO:0007669"/>
    <property type="project" value="UniProtKB-EC"/>
</dbReference>
<dbReference type="InterPro" id="IPR036907">
    <property type="entry name" value="5'-Nucleotdase_C_sf"/>
</dbReference>
<dbReference type="PANTHER" id="PTHR11575:SF24">
    <property type="entry name" value="5'-NUCLEOTIDASE"/>
    <property type="match status" value="1"/>
</dbReference>
<dbReference type="Pfam" id="PF00149">
    <property type="entry name" value="Metallophos"/>
    <property type="match status" value="1"/>
</dbReference>
<dbReference type="Proteomes" id="UP001458880">
    <property type="component" value="Unassembled WGS sequence"/>
</dbReference>